<dbReference type="InterPro" id="IPR029044">
    <property type="entry name" value="Nucleotide-diphossugar_trans"/>
</dbReference>
<name>A0A3A4AXT1_9ACTN</name>
<dbReference type="Proteomes" id="UP000265768">
    <property type="component" value="Unassembled WGS sequence"/>
</dbReference>
<keyword evidence="6" id="KW-0460">Magnesium</keyword>
<dbReference type="OrthoDB" id="9810303at2"/>
<dbReference type="InterPro" id="IPR001173">
    <property type="entry name" value="Glyco_trans_2-like"/>
</dbReference>
<dbReference type="InterPro" id="IPR050256">
    <property type="entry name" value="Glycosyltransferase_2"/>
</dbReference>
<evidence type="ECO:0000313" key="12">
    <source>
        <dbReference type="EMBL" id="RJL32214.1"/>
    </source>
</evidence>
<dbReference type="EMBL" id="QZEY01000005">
    <property type="protein sequence ID" value="RJL32214.1"/>
    <property type="molecule type" value="Genomic_DNA"/>
</dbReference>
<feature type="domain" description="Glycosyltransferase 2-like" evidence="11">
    <location>
        <begin position="9"/>
        <end position="127"/>
    </location>
</feature>
<dbReference type="Pfam" id="PF00535">
    <property type="entry name" value="Glycos_transf_2"/>
    <property type="match status" value="1"/>
</dbReference>
<dbReference type="PANTHER" id="PTHR48090">
    <property type="entry name" value="UNDECAPRENYL-PHOSPHATE 4-DEOXY-4-FORMAMIDO-L-ARABINOSE TRANSFERASE-RELATED"/>
    <property type="match status" value="1"/>
</dbReference>
<dbReference type="AlphaFoldDB" id="A0A3A4AXT1"/>
<evidence type="ECO:0000256" key="1">
    <source>
        <dbReference type="ARBA" id="ARBA00001936"/>
    </source>
</evidence>
<comment type="cofactor">
    <cofactor evidence="2">
        <name>Mg(2+)</name>
        <dbReference type="ChEBI" id="CHEBI:18420"/>
    </cofactor>
</comment>
<accession>A0A3A4AXT1</accession>
<gene>
    <name evidence="12" type="ORF">D5H75_17625</name>
</gene>
<dbReference type="RefSeq" id="WP_119927533.1">
    <property type="nucleotide sequence ID" value="NZ_QZEY01000005.1"/>
</dbReference>
<comment type="caution">
    <text evidence="12">The sequence shown here is derived from an EMBL/GenBank/DDBJ whole genome shotgun (WGS) entry which is preliminary data.</text>
</comment>
<dbReference type="GO" id="GO:0016757">
    <property type="term" value="F:glycosyltransferase activity"/>
    <property type="evidence" value="ECO:0007669"/>
    <property type="project" value="UniProtKB-KW"/>
</dbReference>
<dbReference type="Gene3D" id="3.90.550.10">
    <property type="entry name" value="Spore Coat Polysaccharide Biosynthesis Protein SpsA, Chain A"/>
    <property type="match status" value="1"/>
</dbReference>
<keyword evidence="4" id="KW-0328">Glycosyltransferase</keyword>
<dbReference type="EC" id="2.4.1.266" evidence="7"/>
<comment type="catalytic activity">
    <reaction evidence="9">
        <text>(2R)-3-phosphoglycerate + UDP-alpha-D-glucose = (2R)-2-O-(alpha-D-glucopyranosyl)-3-phospho-glycerate + UDP + H(+)</text>
        <dbReference type="Rhea" id="RHEA:31319"/>
        <dbReference type="ChEBI" id="CHEBI:15378"/>
        <dbReference type="ChEBI" id="CHEBI:58223"/>
        <dbReference type="ChEBI" id="CHEBI:58272"/>
        <dbReference type="ChEBI" id="CHEBI:58885"/>
        <dbReference type="ChEBI" id="CHEBI:62600"/>
        <dbReference type="EC" id="2.4.1.266"/>
    </reaction>
    <physiologicalReaction direction="left-to-right" evidence="9">
        <dbReference type="Rhea" id="RHEA:31320"/>
    </physiologicalReaction>
</comment>
<dbReference type="PANTHER" id="PTHR48090:SF10">
    <property type="entry name" value="GLUCOSYL-3-PHOSPHOGLYCERATE SYNTHASE"/>
    <property type="match status" value="1"/>
</dbReference>
<keyword evidence="5 12" id="KW-0808">Transferase</keyword>
<evidence type="ECO:0000256" key="6">
    <source>
        <dbReference type="ARBA" id="ARBA00022842"/>
    </source>
</evidence>
<sequence>MDSAGDIAVIIPAKDEADRVTATVSAARSLPGVDLVVVVDDGSDDATGEAARAAGARVIRHSRNKGKAAAMESGAEAVRLLDEGRDRPRHLLFLDADLGESAKAAAPLIEPVRAGEADMTIALFPADRPKLGGHGFVVRLSRDGIRRATGWEAAQPLNGQRCLTRAAFDAALPLAHGFGVETALTIDLLRKGMRVQEVEVPLSHRATGTDWRAQAHRARQFRDVALALATREPTVARNLAKLKPSAKPPHPTP</sequence>
<dbReference type="SUPFAM" id="SSF53448">
    <property type="entry name" value="Nucleotide-diphospho-sugar transferases"/>
    <property type="match status" value="1"/>
</dbReference>
<organism evidence="12 13">
    <name type="scientific">Bailinhaonella thermotolerans</name>
    <dbReference type="NCBI Taxonomy" id="1070861"/>
    <lineage>
        <taxon>Bacteria</taxon>
        <taxon>Bacillati</taxon>
        <taxon>Actinomycetota</taxon>
        <taxon>Actinomycetes</taxon>
        <taxon>Streptosporangiales</taxon>
        <taxon>Streptosporangiaceae</taxon>
        <taxon>Bailinhaonella</taxon>
    </lineage>
</organism>
<evidence type="ECO:0000256" key="10">
    <source>
        <dbReference type="ARBA" id="ARBA00048997"/>
    </source>
</evidence>
<comment type="cofactor">
    <cofactor evidence="1">
        <name>Mn(2+)</name>
        <dbReference type="ChEBI" id="CHEBI:29035"/>
    </cofactor>
</comment>
<evidence type="ECO:0000256" key="4">
    <source>
        <dbReference type="ARBA" id="ARBA00022676"/>
    </source>
</evidence>
<proteinExistence type="inferred from homology"/>
<evidence type="ECO:0000256" key="7">
    <source>
        <dbReference type="ARBA" id="ARBA00039022"/>
    </source>
</evidence>
<evidence type="ECO:0000256" key="8">
    <source>
        <dbReference type="ARBA" id="ARBA00040894"/>
    </source>
</evidence>
<evidence type="ECO:0000259" key="11">
    <source>
        <dbReference type="Pfam" id="PF00535"/>
    </source>
</evidence>
<evidence type="ECO:0000256" key="2">
    <source>
        <dbReference type="ARBA" id="ARBA00001946"/>
    </source>
</evidence>
<reference evidence="12 13" key="1">
    <citation type="submission" date="2018-09" db="EMBL/GenBank/DDBJ databases">
        <title>YIM 75507 draft genome.</title>
        <authorList>
            <person name="Tang S."/>
            <person name="Feng Y."/>
        </authorList>
    </citation>
    <scope>NUCLEOTIDE SEQUENCE [LARGE SCALE GENOMIC DNA]</scope>
    <source>
        <strain evidence="12 13">YIM 75507</strain>
    </source>
</reference>
<evidence type="ECO:0000313" key="13">
    <source>
        <dbReference type="Proteomes" id="UP000265768"/>
    </source>
</evidence>
<evidence type="ECO:0000256" key="9">
    <source>
        <dbReference type="ARBA" id="ARBA00048689"/>
    </source>
</evidence>
<keyword evidence="13" id="KW-1185">Reference proteome</keyword>
<comment type="similarity">
    <text evidence="3">Belongs to the glycosyltransferase 2 family.</text>
</comment>
<comment type="catalytic activity">
    <reaction evidence="10">
        <text>an NDP-alpha-D-glucose + (2R)-3-phosphoglycerate = (2R)-2-O-(alpha-D-glucopyranosyl)-3-phospho-glycerate + a ribonucleoside 5'-diphosphate + H(+)</text>
        <dbReference type="Rhea" id="RHEA:47244"/>
        <dbReference type="ChEBI" id="CHEBI:15378"/>
        <dbReference type="ChEBI" id="CHEBI:57930"/>
        <dbReference type="ChEBI" id="CHEBI:58272"/>
        <dbReference type="ChEBI" id="CHEBI:62600"/>
        <dbReference type="ChEBI" id="CHEBI:76533"/>
        <dbReference type="EC" id="2.4.1.266"/>
    </reaction>
    <physiologicalReaction direction="left-to-right" evidence="10">
        <dbReference type="Rhea" id="RHEA:47245"/>
    </physiologicalReaction>
</comment>
<protein>
    <recommendedName>
        <fullName evidence="8">Glucosyl-3-phosphoglycerate synthase</fullName>
        <ecNumber evidence="7">2.4.1.266</ecNumber>
    </recommendedName>
</protein>
<evidence type="ECO:0000256" key="5">
    <source>
        <dbReference type="ARBA" id="ARBA00022679"/>
    </source>
</evidence>
<evidence type="ECO:0000256" key="3">
    <source>
        <dbReference type="ARBA" id="ARBA00006739"/>
    </source>
</evidence>